<feature type="domain" description="Lon N-terminal" evidence="2">
    <location>
        <begin position="1"/>
        <end position="148"/>
    </location>
</feature>
<reference evidence="3 4" key="1">
    <citation type="journal article" date="2013" name="Front. Plant Sci.">
        <title>The Reference Genome of the Halophytic Plant Eutrema salsugineum.</title>
        <authorList>
            <person name="Yang R."/>
            <person name="Jarvis D.E."/>
            <person name="Chen H."/>
            <person name="Beilstein M.A."/>
            <person name="Grimwood J."/>
            <person name="Jenkins J."/>
            <person name="Shu S."/>
            <person name="Prochnik S."/>
            <person name="Xin M."/>
            <person name="Ma C."/>
            <person name="Schmutz J."/>
            <person name="Wing R.A."/>
            <person name="Mitchell-Olds T."/>
            <person name="Schumaker K.S."/>
            <person name="Wang X."/>
        </authorList>
    </citation>
    <scope>NUCLEOTIDE SEQUENCE [LARGE SCALE GENOMIC DNA]</scope>
</reference>
<evidence type="ECO:0000313" key="4">
    <source>
        <dbReference type="Proteomes" id="UP000030689"/>
    </source>
</evidence>
<dbReference type="SMART" id="SM00464">
    <property type="entry name" value="LON"/>
    <property type="match status" value="1"/>
</dbReference>
<protein>
    <recommendedName>
        <fullName evidence="2">Lon N-terminal domain-containing protein</fullName>
    </recommendedName>
</protein>
<dbReference type="PANTHER" id="PTHR46732">
    <property type="entry name" value="ATP-DEPENDENT PROTEASE LA (LON) DOMAIN PROTEIN"/>
    <property type="match status" value="1"/>
</dbReference>
<dbReference type="Proteomes" id="UP000030689">
    <property type="component" value="Unassembled WGS sequence"/>
</dbReference>
<organism evidence="3 4">
    <name type="scientific">Eutrema salsugineum</name>
    <name type="common">Saltwater cress</name>
    <name type="synonym">Sisymbrium salsugineum</name>
    <dbReference type="NCBI Taxonomy" id="72664"/>
    <lineage>
        <taxon>Eukaryota</taxon>
        <taxon>Viridiplantae</taxon>
        <taxon>Streptophyta</taxon>
        <taxon>Embryophyta</taxon>
        <taxon>Tracheophyta</taxon>
        <taxon>Spermatophyta</taxon>
        <taxon>Magnoliopsida</taxon>
        <taxon>eudicotyledons</taxon>
        <taxon>Gunneridae</taxon>
        <taxon>Pentapetalae</taxon>
        <taxon>rosids</taxon>
        <taxon>malvids</taxon>
        <taxon>Brassicales</taxon>
        <taxon>Brassicaceae</taxon>
        <taxon>Eutremeae</taxon>
        <taxon>Eutrema</taxon>
    </lineage>
</organism>
<name>V4KKQ8_EUTSA</name>
<keyword evidence="1" id="KW-0175">Coiled coil</keyword>
<dbReference type="InterPro" id="IPR015947">
    <property type="entry name" value="PUA-like_sf"/>
</dbReference>
<dbReference type="eggNOG" id="KOG4159">
    <property type="taxonomic scope" value="Eukaryota"/>
</dbReference>
<accession>V4KKQ8</accession>
<keyword evidence="4" id="KW-1185">Reference proteome</keyword>
<dbReference type="Gene3D" id="2.30.130.40">
    <property type="entry name" value="LON domain-like"/>
    <property type="match status" value="1"/>
</dbReference>
<dbReference type="AlphaFoldDB" id="V4KKQ8"/>
<dbReference type="PANTHER" id="PTHR46732:SF7">
    <property type="entry name" value="ATP-DEPENDENT PROTEASE LA (LON) DOMAIN PROTEIN"/>
    <property type="match status" value="1"/>
</dbReference>
<evidence type="ECO:0000256" key="1">
    <source>
        <dbReference type="SAM" id="Coils"/>
    </source>
</evidence>
<dbReference type="KEGG" id="eus:EUTSA_v10029286mg"/>
<dbReference type="Gene3D" id="1.20.58.1480">
    <property type="match status" value="1"/>
</dbReference>
<dbReference type="SUPFAM" id="SSF88697">
    <property type="entry name" value="PUA domain-like"/>
    <property type="match status" value="1"/>
</dbReference>
<dbReference type="PROSITE" id="PS51787">
    <property type="entry name" value="LON_N"/>
    <property type="match status" value="1"/>
</dbReference>
<proteinExistence type="predicted"/>
<sequence length="164" mass="18625">YSDALSGFAVGIGSLGEIVKHKRLVDDRFFIICKGQEQFCITDLVRTKPYLVAKVTWLEDRPSGEENLDELANEIEVLMKEVIRLSNRLNGKLEKEAQDLRKNQFPTPFSFFVGSTLEGAPMEQQALMELEDTEARLKRERETLRNTLNYLTAASAVKDVFPSP</sequence>
<evidence type="ECO:0000259" key="2">
    <source>
        <dbReference type="PROSITE" id="PS51787"/>
    </source>
</evidence>
<dbReference type="InterPro" id="IPR046336">
    <property type="entry name" value="Lon_prtase_N_sf"/>
</dbReference>
<dbReference type="Pfam" id="PF02190">
    <property type="entry name" value="LON_substr_bdg"/>
    <property type="match status" value="1"/>
</dbReference>
<dbReference type="Gramene" id="ESQ38465">
    <property type="protein sequence ID" value="ESQ38465"/>
    <property type="gene ID" value="EUTSA_v10029286mg"/>
</dbReference>
<dbReference type="EMBL" id="KI517537">
    <property type="protein sequence ID" value="ESQ38465.1"/>
    <property type="molecule type" value="Genomic_DNA"/>
</dbReference>
<dbReference type="InterPro" id="IPR003111">
    <property type="entry name" value="Lon_prtase_N"/>
</dbReference>
<gene>
    <name evidence="3" type="ORF">EUTSA_v10029286mg</name>
</gene>
<evidence type="ECO:0000313" key="3">
    <source>
        <dbReference type="EMBL" id="ESQ38465.1"/>
    </source>
</evidence>
<dbReference type="STRING" id="72664.V4KKQ8"/>
<feature type="non-terminal residue" evidence="3">
    <location>
        <position position="1"/>
    </location>
</feature>
<feature type="coiled-coil region" evidence="1">
    <location>
        <begin position="61"/>
        <end position="150"/>
    </location>
</feature>